<feature type="transmembrane region" description="Helical" evidence="5">
    <location>
        <begin position="281"/>
        <end position="301"/>
    </location>
</feature>
<accession>T1XL65</accession>
<dbReference type="RefSeq" id="WP_021003868.1">
    <property type="nucleotide sequence ID" value="NC_022234.1"/>
</dbReference>
<dbReference type="GO" id="GO:0005886">
    <property type="term" value="C:plasma membrane"/>
    <property type="evidence" value="ECO:0007669"/>
    <property type="project" value="TreeGrafter"/>
</dbReference>
<feature type="transmembrane region" description="Helical" evidence="5">
    <location>
        <begin position="216"/>
        <end position="238"/>
    </location>
</feature>
<dbReference type="InterPro" id="IPR004481">
    <property type="entry name" value="K/Na/Ca-exchanger"/>
</dbReference>
<feature type="transmembrane region" description="Helical" evidence="5">
    <location>
        <begin position="313"/>
        <end position="330"/>
    </location>
</feature>
<evidence type="ECO:0000256" key="2">
    <source>
        <dbReference type="ARBA" id="ARBA00022692"/>
    </source>
</evidence>
<proteinExistence type="predicted"/>
<feature type="transmembrane region" description="Helical" evidence="5">
    <location>
        <begin position="46"/>
        <end position="66"/>
    </location>
</feature>
<feature type="transmembrane region" description="Helical" evidence="5">
    <location>
        <begin position="107"/>
        <end position="128"/>
    </location>
</feature>
<dbReference type="GO" id="GO:0008273">
    <property type="term" value="F:calcium, potassium:sodium antiporter activity"/>
    <property type="evidence" value="ECO:0007669"/>
    <property type="project" value="TreeGrafter"/>
</dbReference>
<dbReference type="InterPro" id="IPR044880">
    <property type="entry name" value="NCX_ion-bd_dom_sf"/>
</dbReference>
<evidence type="ECO:0000256" key="1">
    <source>
        <dbReference type="ARBA" id="ARBA00004141"/>
    </source>
</evidence>
<name>T1XL65_VARPD</name>
<evidence type="ECO:0000256" key="3">
    <source>
        <dbReference type="ARBA" id="ARBA00022989"/>
    </source>
</evidence>
<dbReference type="EMBL" id="CP003912">
    <property type="protein sequence ID" value="AGU53039.1"/>
    <property type="molecule type" value="Genomic_DNA"/>
</dbReference>
<dbReference type="HOGENOM" id="CLU_007948_2_1_4"/>
<sequence>MNPTFLIWTQFGLCVSAIGLAGFRLVRYGDAIAALTGVSRNWIGMILIATVTSLPELVTGFSAVMLVGAPDIAVGDVLGSCVFNLAILALVDLLHRDGSVYSRAGSAHVLSAAFGVVLLCAVGLAVLLSRQGTMPAIGHVSASSLVLLVLYLVAMRTIYRLEQRETTVPVQGHPAMTFRHALTGYAVAAAVIIAAGIWLPFVGVDLARTMGWSNSFVGTLFIAFATSVPELATTLGALRIGAIDMALGNLLGSNLFDVLILVLDDLAYLPGSIYRNVAQVHAATAITAAMMSGAVIVALVYRPTARVLRSMSWASISLVVLYMINAAVQFRHVQ</sequence>
<protein>
    <submittedName>
        <fullName evidence="7">Putative sodium/calcium exchanger protein</fullName>
    </submittedName>
</protein>
<dbReference type="Gene3D" id="1.20.1420.30">
    <property type="entry name" value="NCX, central ion-binding region"/>
    <property type="match status" value="1"/>
</dbReference>
<reference evidence="7 8" key="1">
    <citation type="submission" date="2012-10" db="EMBL/GenBank/DDBJ databases">
        <title>Genome sequence of Variovorax paradoxus B4.</title>
        <authorList>
            <person name="Schuldes J."/>
            <person name="Brandt U."/>
            <person name="Hiessl S."/>
            <person name="Wuebbeler J.H."/>
            <person name="Thuermer A."/>
            <person name="Steinbuechel A."/>
            <person name="Daniel R."/>
        </authorList>
    </citation>
    <scope>NUCLEOTIDE SEQUENCE [LARGE SCALE GENOMIC DNA]</scope>
    <source>
        <strain evidence="7 8">B4</strain>
    </source>
</reference>
<evidence type="ECO:0000313" key="7">
    <source>
        <dbReference type="EMBL" id="AGU53039.1"/>
    </source>
</evidence>
<feature type="transmembrane region" description="Helical" evidence="5">
    <location>
        <begin position="182"/>
        <end position="204"/>
    </location>
</feature>
<keyword evidence="2 5" id="KW-0812">Transmembrane</keyword>
<comment type="subcellular location">
    <subcellularLocation>
        <location evidence="1">Membrane</location>
        <topology evidence="1">Multi-pass membrane protein</topology>
    </subcellularLocation>
</comment>
<feature type="domain" description="Sodium/calcium exchanger membrane region" evidence="6">
    <location>
        <begin position="182"/>
        <end position="330"/>
    </location>
</feature>
<gene>
    <name evidence="7" type="ORF">VAPA_2c04790</name>
</gene>
<dbReference type="Proteomes" id="UP000016223">
    <property type="component" value="Chromosome 2"/>
</dbReference>
<dbReference type="PATRIC" id="fig|1246301.3.peg.6003"/>
<evidence type="ECO:0000256" key="4">
    <source>
        <dbReference type="ARBA" id="ARBA00023136"/>
    </source>
</evidence>
<feature type="transmembrane region" description="Helical" evidence="5">
    <location>
        <begin position="134"/>
        <end position="154"/>
    </location>
</feature>
<organism evidence="7 8">
    <name type="scientific">Variovorax paradoxus B4</name>
    <dbReference type="NCBI Taxonomy" id="1246301"/>
    <lineage>
        <taxon>Bacteria</taxon>
        <taxon>Pseudomonadati</taxon>
        <taxon>Pseudomonadota</taxon>
        <taxon>Betaproteobacteria</taxon>
        <taxon>Burkholderiales</taxon>
        <taxon>Comamonadaceae</taxon>
        <taxon>Variovorax</taxon>
    </lineage>
</organism>
<evidence type="ECO:0000259" key="6">
    <source>
        <dbReference type="Pfam" id="PF01699"/>
    </source>
</evidence>
<feature type="transmembrane region" description="Helical" evidence="5">
    <location>
        <begin position="6"/>
        <end position="26"/>
    </location>
</feature>
<dbReference type="PANTHER" id="PTHR10846">
    <property type="entry name" value="SODIUM/POTASSIUM/CALCIUM EXCHANGER"/>
    <property type="match status" value="1"/>
</dbReference>
<dbReference type="OrthoDB" id="9794225at2"/>
<evidence type="ECO:0000256" key="5">
    <source>
        <dbReference type="SAM" id="Phobius"/>
    </source>
</evidence>
<dbReference type="GO" id="GO:0005262">
    <property type="term" value="F:calcium channel activity"/>
    <property type="evidence" value="ECO:0007669"/>
    <property type="project" value="TreeGrafter"/>
</dbReference>
<feature type="domain" description="Sodium/calcium exchanger membrane region" evidence="6">
    <location>
        <begin position="8"/>
        <end position="155"/>
    </location>
</feature>
<keyword evidence="3 5" id="KW-1133">Transmembrane helix</keyword>
<keyword evidence="4 5" id="KW-0472">Membrane</keyword>
<dbReference type="KEGG" id="vpd:VAPA_2c04790"/>
<dbReference type="PANTHER" id="PTHR10846:SF8">
    <property type="entry name" value="INNER MEMBRANE PROTEIN YRBG"/>
    <property type="match status" value="1"/>
</dbReference>
<dbReference type="Pfam" id="PF01699">
    <property type="entry name" value="Na_Ca_ex"/>
    <property type="match status" value="2"/>
</dbReference>
<evidence type="ECO:0000313" key="8">
    <source>
        <dbReference type="Proteomes" id="UP000016223"/>
    </source>
</evidence>
<feature type="transmembrane region" description="Helical" evidence="5">
    <location>
        <begin position="72"/>
        <end position="95"/>
    </location>
</feature>
<dbReference type="GO" id="GO:0006874">
    <property type="term" value="P:intracellular calcium ion homeostasis"/>
    <property type="evidence" value="ECO:0007669"/>
    <property type="project" value="TreeGrafter"/>
</dbReference>
<dbReference type="InterPro" id="IPR004837">
    <property type="entry name" value="NaCa_Exmemb"/>
</dbReference>
<feature type="transmembrane region" description="Helical" evidence="5">
    <location>
        <begin position="250"/>
        <end position="269"/>
    </location>
</feature>
<dbReference type="AlphaFoldDB" id="T1XL65"/>